<protein>
    <submittedName>
        <fullName evidence="1">Wound-induced protein</fullName>
    </submittedName>
</protein>
<name>A0A833QIW6_9POAL</name>
<dbReference type="EMBL" id="SWLB01000028">
    <property type="protein sequence ID" value="KAF3320948.1"/>
    <property type="molecule type" value="Genomic_DNA"/>
</dbReference>
<reference evidence="1" key="1">
    <citation type="submission" date="2020-01" db="EMBL/GenBank/DDBJ databases">
        <title>Genome sequence of Kobresia littledalei, the first chromosome-level genome in the family Cyperaceae.</title>
        <authorList>
            <person name="Qu G."/>
        </authorList>
    </citation>
    <scope>NUCLEOTIDE SEQUENCE</scope>
    <source>
        <strain evidence="1">C.B.Clarke</strain>
        <tissue evidence="1">Leaf</tissue>
    </source>
</reference>
<dbReference type="Pfam" id="PF12609">
    <property type="entry name" value="DUF3774"/>
    <property type="match status" value="1"/>
</dbReference>
<gene>
    <name evidence="1" type="ORF">FCM35_KLT15082</name>
</gene>
<sequence length="83" mass="9091">MKLATMASMAMTTLGAAFELRDPMASPNVTTSGQSVIDNARHVSGCSNCRRKSDGSTVFDDKKHDDMEQSLRMVMYLSCWGPN</sequence>
<proteinExistence type="predicted"/>
<dbReference type="Proteomes" id="UP000623129">
    <property type="component" value="Unassembled WGS sequence"/>
</dbReference>
<dbReference type="InterPro" id="IPR022251">
    <property type="entry name" value="DUF3774_wound-induced"/>
</dbReference>
<evidence type="ECO:0000313" key="1">
    <source>
        <dbReference type="EMBL" id="KAF3320948.1"/>
    </source>
</evidence>
<dbReference type="AlphaFoldDB" id="A0A833QIW6"/>
<comment type="caution">
    <text evidence="1">The sequence shown here is derived from an EMBL/GenBank/DDBJ whole genome shotgun (WGS) entry which is preliminary data.</text>
</comment>
<evidence type="ECO:0000313" key="2">
    <source>
        <dbReference type="Proteomes" id="UP000623129"/>
    </source>
</evidence>
<keyword evidence="2" id="KW-1185">Reference proteome</keyword>
<organism evidence="1 2">
    <name type="scientific">Carex littledalei</name>
    <dbReference type="NCBI Taxonomy" id="544730"/>
    <lineage>
        <taxon>Eukaryota</taxon>
        <taxon>Viridiplantae</taxon>
        <taxon>Streptophyta</taxon>
        <taxon>Embryophyta</taxon>
        <taxon>Tracheophyta</taxon>
        <taxon>Spermatophyta</taxon>
        <taxon>Magnoliopsida</taxon>
        <taxon>Liliopsida</taxon>
        <taxon>Poales</taxon>
        <taxon>Cyperaceae</taxon>
        <taxon>Cyperoideae</taxon>
        <taxon>Cariceae</taxon>
        <taxon>Carex</taxon>
        <taxon>Carex subgen. Euthyceras</taxon>
    </lineage>
</organism>
<dbReference type="OrthoDB" id="1668405at2759"/>
<accession>A0A833QIW6</accession>